<keyword evidence="7" id="KW-1185">Reference proteome</keyword>
<protein>
    <submittedName>
        <fullName evidence="8 9">Kinesin-like protein kif7 isoform X5</fullName>
    </submittedName>
</protein>
<dbReference type="PANTHER" id="PTHR47969">
    <property type="entry name" value="CHROMOSOME-ASSOCIATED KINESIN KIF4A-RELATED"/>
    <property type="match status" value="1"/>
</dbReference>
<evidence type="ECO:0000256" key="2">
    <source>
        <dbReference type="ARBA" id="ARBA00022741"/>
    </source>
</evidence>
<keyword evidence="4" id="KW-0963">Cytoplasm</keyword>
<dbReference type="InterPro" id="IPR001752">
    <property type="entry name" value="Kinesin_motor_dom"/>
</dbReference>
<dbReference type="InterPro" id="IPR019821">
    <property type="entry name" value="Kinesin_motor_CS"/>
</dbReference>
<keyword evidence="3" id="KW-0067">ATP-binding</keyword>
<dbReference type="RefSeq" id="XP_065662109.1">
    <property type="nucleotide sequence ID" value="XM_065806037.1"/>
</dbReference>
<dbReference type="RefSeq" id="XP_065662108.1">
    <property type="nucleotide sequence ID" value="XM_065806036.1"/>
</dbReference>
<sequence length="1228" mass="142694">MTALNEVPIKVIARVRPYIENELQFSQHPCLCCIPNEPQLIVGKDKHFTFDKVFDKTATQTELYEQSVYDMIEWFLQGYNVTVFAYGHTGSGKTYTMGLGTCSYYDEEQCGIIPRAVKDIFKNIQRKESEMVYKVNVSFIEIYKEDTIDLISNSSKNILIGEDKFGNTVLFGACKEPVYNAEDVLNLLDAGTAMRHVSATSINGLSSRSHCIFSLILEQYPVSNDNLEKGAILFSQFNFVDLAGSERIHCTGSHGECFNESVFINSGLLALGNVISALSDNKKNIPYRESKLTCLLKDSLGGNSRTLMITCLSPALSDLDEDINSLKYATRAKLIRNKPVSNWLKHSQTNIPNQLLQSENKGTSNENKNDLKFSNNVLQDHKCFIQSFNEISTILRDVKLCNIPNDVKEKINMWLGQWDKSSKFTNICDPSTTIDLAMESFRGGLLEIDEKKRECIDCEKTSLNLKHILCMQKNELEEMRTEVNMFGEENAILRLELDKMKNKNAELQEYILEKEMNNQKVNIQGHAEVALETSNQLLSEERVLQKLCAINSMRISQMDDADFVEHDDDIDDDVDDDISSEEQEESIITHEASISQTKKYLSNIPRPIKYLKNQNTPTPTKFQPNNMYINLEKGKNLGIKESEKHQKEFLSEMKMLEHNIRQKELLINELLLSEKEAKETSVVYKEKLDKLEIDYNIANDELLKVKQKIDEVISLDDDKHKKKLENDYNKKLLILEKKFATLKKKESAYDRFMDIQSTKEKKIKELESSMVRMKNQYIEIERHLKSELERVNDIEFERRKSELRIKELEKETNQQKKILKIKNEEVAAAQRKLRTSSGGNMTSRHSELEKKQVWLDAEIEKIITKQKEMNLLEAELVERDVSLRKKELLLSEKKELEVKKFESNQELSNSLLRLSIQMETIDEQIQKISPSDTNHLHQLTSMKEDLIQQKLALEHSAHDFNGLDAAEQRRLIELSEALDAVDEAIKYKNNLIKKNQANIESIEYQNYIKVEYLIKNMGDLNVDEYKHLLGKLFLKIINLRKILMETETMKQQFDIKVNSQSKTIHQLERTIKLIESRYENLIIEQNCKHENEVHFFMEQLKNTEKDIRVKDTNMRIAQETEKRNKYLEKELYYYKVQAKRYKSQLKEMVSIVPNDSDLKKNSRDTENSDKFRLPPVQDAVFSKERNERRCLDEKRLSEIFEMKPANNLSSNRLIQKSRDSLGFVRDSL</sequence>
<evidence type="ECO:0000256" key="1">
    <source>
        <dbReference type="ARBA" id="ARBA00004245"/>
    </source>
</evidence>
<dbReference type="InterPro" id="IPR027417">
    <property type="entry name" value="P-loop_NTPase"/>
</dbReference>
<evidence type="ECO:0000256" key="4">
    <source>
        <dbReference type="ARBA" id="ARBA00023212"/>
    </source>
</evidence>
<comment type="subcellular location">
    <subcellularLocation>
        <location evidence="1">Cytoplasm</location>
        <location evidence="1">Cytoskeleton</location>
    </subcellularLocation>
</comment>
<dbReference type="PROSITE" id="PS00411">
    <property type="entry name" value="KINESIN_MOTOR_1"/>
    <property type="match status" value="1"/>
</dbReference>
<evidence type="ECO:0000313" key="9">
    <source>
        <dbReference type="RefSeq" id="XP_065662109.1"/>
    </source>
</evidence>
<dbReference type="Gene3D" id="3.40.850.10">
    <property type="entry name" value="Kinesin motor domain"/>
    <property type="match status" value="1"/>
</dbReference>
<dbReference type="PRINTS" id="PR00380">
    <property type="entry name" value="KINESINHEAVY"/>
</dbReference>
<dbReference type="GeneID" id="100201608"/>
<dbReference type="Proteomes" id="UP001652625">
    <property type="component" value="Chromosome 09"/>
</dbReference>
<keyword evidence="2" id="KW-0547">Nucleotide-binding</keyword>
<dbReference type="InterPro" id="IPR027640">
    <property type="entry name" value="Kinesin-like_fam"/>
</dbReference>
<organism evidence="7 9">
    <name type="scientific">Hydra vulgaris</name>
    <name type="common">Hydra</name>
    <name type="synonym">Hydra attenuata</name>
    <dbReference type="NCBI Taxonomy" id="6087"/>
    <lineage>
        <taxon>Eukaryota</taxon>
        <taxon>Metazoa</taxon>
        <taxon>Cnidaria</taxon>
        <taxon>Hydrozoa</taxon>
        <taxon>Hydroidolina</taxon>
        <taxon>Anthoathecata</taxon>
        <taxon>Aplanulata</taxon>
        <taxon>Hydridae</taxon>
        <taxon>Hydra</taxon>
    </lineage>
</organism>
<dbReference type="SUPFAM" id="SSF52540">
    <property type="entry name" value="P-loop containing nucleoside triphosphate hydrolases"/>
    <property type="match status" value="1"/>
</dbReference>
<gene>
    <name evidence="8 9" type="primary">LOC100201608</name>
</gene>
<evidence type="ECO:0000313" key="8">
    <source>
        <dbReference type="RefSeq" id="XP_065662108.1"/>
    </source>
</evidence>
<proteinExistence type="predicted"/>
<keyword evidence="5" id="KW-0175">Coiled coil</keyword>
<evidence type="ECO:0000313" key="7">
    <source>
        <dbReference type="Proteomes" id="UP001652625"/>
    </source>
</evidence>
<feature type="domain" description="Kinesin motor" evidence="6">
    <location>
        <begin position="6"/>
        <end position="343"/>
    </location>
</feature>
<dbReference type="Pfam" id="PF25764">
    <property type="entry name" value="KIF21A_4th"/>
    <property type="match status" value="1"/>
</dbReference>
<reference evidence="8 9" key="1">
    <citation type="submission" date="2025-05" db="UniProtKB">
        <authorList>
            <consortium name="RefSeq"/>
        </authorList>
    </citation>
    <scope>IDENTIFICATION</scope>
</reference>
<dbReference type="PANTHER" id="PTHR47969:SF25">
    <property type="entry name" value="KINESIN MOTOR DOMAIN-CONTAINING PROTEIN"/>
    <property type="match status" value="1"/>
</dbReference>
<evidence type="ECO:0000259" key="6">
    <source>
        <dbReference type="SMART" id="SM00129"/>
    </source>
</evidence>
<evidence type="ECO:0000256" key="3">
    <source>
        <dbReference type="ARBA" id="ARBA00022840"/>
    </source>
</evidence>
<dbReference type="SMART" id="SM00129">
    <property type="entry name" value="KISc"/>
    <property type="match status" value="1"/>
</dbReference>
<accession>A0ABM4CK24</accession>
<feature type="coiled-coil region" evidence="5">
    <location>
        <begin position="1057"/>
        <end position="1084"/>
    </location>
</feature>
<name>A0ABM4CK24_HYDVU</name>
<feature type="coiled-coil region" evidence="5">
    <location>
        <begin position="490"/>
        <end position="520"/>
    </location>
</feature>
<feature type="coiled-coil region" evidence="5">
    <location>
        <begin position="756"/>
        <end position="825"/>
    </location>
</feature>
<keyword evidence="4" id="KW-0206">Cytoskeleton</keyword>
<dbReference type="Pfam" id="PF00225">
    <property type="entry name" value="Kinesin"/>
    <property type="match status" value="1"/>
</dbReference>
<evidence type="ECO:0000256" key="5">
    <source>
        <dbReference type="SAM" id="Coils"/>
    </source>
</evidence>
<dbReference type="InterPro" id="IPR036961">
    <property type="entry name" value="Kinesin_motor_dom_sf"/>
</dbReference>